<proteinExistence type="predicted"/>
<dbReference type="KEGG" id="laca:LAC1533_2053"/>
<dbReference type="EMBL" id="LT630287">
    <property type="protein sequence ID" value="SFV41476.1"/>
    <property type="molecule type" value="Genomic_DNA"/>
</dbReference>
<organism evidence="1 2">
    <name type="scientific">Ligilactobacillus acidipiscis</name>
    <dbReference type="NCBI Taxonomy" id="89059"/>
    <lineage>
        <taxon>Bacteria</taxon>
        <taxon>Bacillati</taxon>
        <taxon>Bacillota</taxon>
        <taxon>Bacilli</taxon>
        <taxon>Lactobacillales</taxon>
        <taxon>Lactobacillaceae</taxon>
        <taxon>Ligilactobacillus</taxon>
    </lineage>
</organism>
<dbReference type="Proteomes" id="UP000190935">
    <property type="component" value="Chromosome I"/>
</dbReference>
<reference evidence="2" key="1">
    <citation type="submission" date="2016-11" db="EMBL/GenBank/DDBJ databases">
        <authorList>
            <person name="Papadimitriou K."/>
        </authorList>
    </citation>
    <scope>NUCLEOTIDE SEQUENCE [LARGE SCALE GENOMIC DNA]</scope>
    <source>
        <strain evidence="2">ACA-DC 1533</strain>
    </source>
</reference>
<dbReference type="AlphaFoldDB" id="A0A1K1KRF6"/>
<sequence length="49" mass="5903">MSEREEMRVRTHNIISYLDQTYGDNWAQDPAIANDPKLQEHLQWIKTCR</sequence>
<dbReference type="RefSeq" id="WP_154022037.1">
    <property type="nucleotide sequence ID" value="NZ_CP173417.1"/>
</dbReference>
<evidence type="ECO:0000313" key="2">
    <source>
        <dbReference type="Proteomes" id="UP000190935"/>
    </source>
</evidence>
<name>A0A1K1KRF6_9LACO</name>
<gene>
    <name evidence="1" type="ORF">LAC1533_2053</name>
</gene>
<evidence type="ECO:0000313" key="1">
    <source>
        <dbReference type="EMBL" id="SFV41476.1"/>
    </source>
</evidence>
<dbReference type="GeneID" id="95350156"/>
<protein>
    <submittedName>
        <fullName evidence="1">Uncharacterized protein</fullName>
    </submittedName>
</protein>
<accession>A0A1K1KRF6</accession>